<evidence type="ECO:0000256" key="3">
    <source>
        <dbReference type="ARBA" id="ARBA00019515"/>
    </source>
</evidence>
<dbReference type="NCBIfam" id="NF003676">
    <property type="entry name" value="PRK05303.1"/>
    <property type="match status" value="1"/>
</dbReference>
<evidence type="ECO:0000256" key="2">
    <source>
        <dbReference type="ARBA" id="ARBA00004117"/>
    </source>
</evidence>
<organism evidence="9 10">
    <name type="scientific">Candidatus Jidaibacter acanthamoebae</name>
    <dbReference type="NCBI Taxonomy" id="86105"/>
    <lineage>
        <taxon>Bacteria</taxon>
        <taxon>Pseudomonadati</taxon>
        <taxon>Pseudomonadota</taxon>
        <taxon>Alphaproteobacteria</taxon>
        <taxon>Rickettsiales</taxon>
        <taxon>Candidatus Midichloriaceae</taxon>
        <taxon>Candidatus Jidaibacter</taxon>
    </lineage>
</organism>
<dbReference type="GO" id="GO:0005198">
    <property type="term" value="F:structural molecule activity"/>
    <property type="evidence" value="ECO:0007669"/>
    <property type="project" value="InterPro"/>
</dbReference>
<comment type="similarity">
    <text evidence="8">Belongs to the FlgI family.</text>
</comment>
<dbReference type="GO" id="GO:0030288">
    <property type="term" value="C:outer membrane-bounded periplasmic space"/>
    <property type="evidence" value="ECO:0007669"/>
    <property type="project" value="InterPro"/>
</dbReference>
<evidence type="ECO:0000313" key="9">
    <source>
        <dbReference type="EMBL" id="KIE05440.1"/>
    </source>
</evidence>
<comment type="function">
    <text evidence="1 8">Assembles around the rod to form the L-ring and probably protects the motor/basal body from shearing forces during rotation.</text>
</comment>
<dbReference type="Pfam" id="PF02119">
    <property type="entry name" value="FlgI"/>
    <property type="match status" value="1"/>
</dbReference>
<proteinExistence type="inferred from homology"/>
<dbReference type="PANTHER" id="PTHR30381">
    <property type="entry name" value="FLAGELLAR P-RING PERIPLASMIC PROTEIN FLGI"/>
    <property type="match status" value="1"/>
</dbReference>
<gene>
    <name evidence="9" type="primary">flgI_2</name>
    <name evidence="8" type="synonym">flgI</name>
    <name evidence="9" type="ORF">NF27_DR00050</name>
</gene>
<dbReference type="Proteomes" id="UP000031258">
    <property type="component" value="Unassembled WGS sequence"/>
</dbReference>
<comment type="subcellular location">
    <subcellularLocation>
        <location evidence="2 8">Bacterial flagellum basal body</location>
    </subcellularLocation>
</comment>
<dbReference type="PRINTS" id="PR01010">
    <property type="entry name" value="FLGPRINGFLGI"/>
</dbReference>
<dbReference type="EMBL" id="JSWE01000094">
    <property type="protein sequence ID" value="KIE05440.1"/>
    <property type="molecule type" value="Genomic_DNA"/>
</dbReference>
<keyword evidence="4" id="KW-0732">Signal</keyword>
<dbReference type="PATRIC" id="fig|86105.3.peg.782"/>
<keyword evidence="9" id="KW-0282">Flagellum</keyword>
<evidence type="ECO:0000256" key="7">
    <source>
        <dbReference type="ARBA" id="ARBA00032344"/>
    </source>
</evidence>
<keyword evidence="5" id="KW-0574">Periplasm</keyword>
<sequence length="366" mass="38829">MMLAYLNRLFEQAFFLLAVLIITFTAFEAKADSRIKDIVNFDGIRENMLIGYGLVVGLNGTGDNLKNSVFTQKGLTDFLEKLGVNTRGANLKTKNVAAVTVTASLPAFARTGSKISINVSTIGDAKSLKGGTLIATPLVGADGEVYAVSQGAISIGSPATLSDTTATLTPTSGYITNGAIIEREIDFRLDDLSEVRLALKNADITTARAIATAINANLFYDYAQALDPGTVRVNIPSQYKGRVLSLLADIESITIQPDSTAKIVIDEATGTIVIGENVKLSTVAIAQGNLIVKVKDSEEYAYEIGLTKVEPLPSEPGKEIAVFSQNTNLSDLVQGLNSLGVTPKDLISILKTIKQAGALQADIEVR</sequence>
<dbReference type="PANTHER" id="PTHR30381:SF0">
    <property type="entry name" value="FLAGELLAR P-RING PROTEIN"/>
    <property type="match status" value="1"/>
</dbReference>
<keyword evidence="9" id="KW-0966">Cell projection</keyword>
<evidence type="ECO:0000256" key="6">
    <source>
        <dbReference type="ARBA" id="ARBA00023143"/>
    </source>
</evidence>
<dbReference type="OrthoDB" id="9786431at2"/>
<accession>A0A0C1QZH4</accession>
<keyword evidence="9" id="KW-0969">Cilium</keyword>
<dbReference type="STRING" id="86105.NF27_DR00050"/>
<evidence type="ECO:0000256" key="4">
    <source>
        <dbReference type="ARBA" id="ARBA00022729"/>
    </source>
</evidence>
<dbReference type="GO" id="GO:0009428">
    <property type="term" value="C:bacterial-type flagellum basal body, distal rod, P ring"/>
    <property type="evidence" value="ECO:0007669"/>
    <property type="project" value="InterPro"/>
</dbReference>
<reference evidence="9 10" key="1">
    <citation type="submission" date="2014-11" db="EMBL/GenBank/DDBJ databases">
        <title>A Rickettsiales Symbiont of Amoebae With Ancient Features.</title>
        <authorList>
            <person name="Schulz F."/>
            <person name="Martijn J."/>
            <person name="Wascher F."/>
            <person name="Kostanjsek R."/>
            <person name="Ettema T.J."/>
            <person name="Horn M."/>
        </authorList>
    </citation>
    <scope>NUCLEOTIDE SEQUENCE [LARGE SCALE GENOMIC DNA]</scope>
    <source>
        <strain evidence="9 10">UWC36</strain>
    </source>
</reference>
<evidence type="ECO:0000313" key="10">
    <source>
        <dbReference type="Proteomes" id="UP000031258"/>
    </source>
</evidence>
<dbReference type="InterPro" id="IPR001782">
    <property type="entry name" value="Flag_FlgI"/>
</dbReference>
<name>A0A0C1QZH4_9RICK</name>
<protein>
    <recommendedName>
        <fullName evidence="3 8">Flagellar P-ring protein</fullName>
    </recommendedName>
    <alternativeName>
        <fullName evidence="7 8">Basal body P-ring protein</fullName>
    </alternativeName>
</protein>
<evidence type="ECO:0000256" key="1">
    <source>
        <dbReference type="ARBA" id="ARBA00002591"/>
    </source>
</evidence>
<keyword evidence="6 8" id="KW-0975">Bacterial flagellum</keyword>
<dbReference type="AlphaFoldDB" id="A0A0C1QZH4"/>
<evidence type="ECO:0000256" key="5">
    <source>
        <dbReference type="ARBA" id="ARBA00022764"/>
    </source>
</evidence>
<evidence type="ECO:0000256" key="8">
    <source>
        <dbReference type="HAMAP-Rule" id="MF_00416"/>
    </source>
</evidence>
<comment type="caution">
    <text evidence="9">The sequence shown here is derived from an EMBL/GenBank/DDBJ whole genome shotgun (WGS) entry which is preliminary data.</text>
</comment>
<comment type="subunit">
    <text evidence="8">The basal body constitutes a major portion of the flagellar organelle and consists of four rings (L,P,S, and M) mounted on a central rod.</text>
</comment>
<dbReference type="HAMAP" id="MF_00416">
    <property type="entry name" value="FlgI"/>
    <property type="match status" value="1"/>
</dbReference>
<keyword evidence="10" id="KW-1185">Reference proteome</keyword>
<dbReference type="GO" id="GO:0071973">
    <property type="term" value="P:bacterial-type flagellum-dependent cell motility"/>
    <property type="evidence" value="ECO:0007669"/>
    <property type="project" value="InterPro"/>
</dbReference>